<dbReference type="Proteomes" id="UP001596039">
    <property type="component" value="Unassembled WGS sequence"/>
</dbReference>
<evidence type="ECO:0000313" key="3">
    <source>
        <dbReference type="Proteomes" id="UP001596039"/>
    </source>
</evidence>
<evidence type="ECO:0000256" key="1">
    <source>
        <dbReference type="SAM" id="Phobius"/>
    </source>
</evidence>
<evidence type="ECO:0000313" key="2">
    <source>
        <dbReference type="EMBL" id="MFC5501816.1"/>
    </source>
</evidence>
<protein>
    <submittedName>
        <fullName evidence="2">SHOCT domain-containing protein</fullName>
    </submittedName>
</protein>
<sequence>MLTSTALAAAVPFAHPALGFGFGLLFILGHLFWLLVIVAVIIAVTRRRRHWAAAGFGPWGHGPWGHGAFSDSASRAAETTLAERFAQGDIDEKEYRARLEVLRANAPQPPMGPVGPQK</sequence>
<gene>
    <name evidence="2" type="ORF">ACFPJ4_06130</name>
</gene>
<name>A0ABW0NN06_9MICO</name>
<keyword evidence="1" id="KW-0812">Transmembrane</keyword>
<keyword evidence="3" id="KW-1185">Reference proteome</keyword>
<feature type="transmembrane region" description="Helical" evidence="1">
    <location>
        <begin position="24"/>
        <end position="44"/>
    </location>
</feature>
<organism evidence="2 3">
    <name type="scientific">Lysinimonas soli</name>
    <dbReference type="NCBI Taxonomy" id="1074233"/>
    <lineage>
        <taxon>Bacteria</taxon>
        <taxon>Bacillati</taxon>
        <taxon>Actinomycetota</taxon>
        <taxon>Actinomycetes</taxon>
        <taxon>Micrococcales</taxon>
        <taxon>Microbacteriaceae</taxon>
        <taxon>Lysinimonas</taxon>
    </lineage>
</organism>
<keyword evidence="1" id="KW-0472">Membrane</keyword>
<proteinExistence type="predicted"/>
<comment type="caution">
    <text evidence="2">The sequence shown here is derived from an EMBL/GenBank/DDBJ whole genome shotgun (WGS) entry which is preliminary data.</text>
</comment>
<reference evidence="3" key="1">
    <citation type="journal article" date="2019" name="Int. J. Syst. Evol. Microbiol.">
        <title>The Global Catalogue of Microorganisms (GCM) 10K type strain sequencing project: providing services to taxonomists for standard genome sequencing and annotation.</title>
        <authorList>
            <consortium name="The Broad Institute Genomics Platform"/>
            <consortium name="The Broad Institute Genome Sequencing Center for Infectious Disease"/>
            <person name="Wu L."/>
            <person name="Ma J."/>
        </authorList>
    </citation>
    <scope>NUCLEOTIDE SEQUENCE [LARGE SCALE GENOMIC DNA]</scope>
    <source>
        <strain evidence="3">CGMCC 4.6997</strain>
    </source>
</reference>
<keyword evidence="1" id="KW-1133">Transmembrane helix</keyword>
<accession>A0ABW0NN06</accession>
<dbReference type="EMBL" id="JBHSMG010000001">
    <property type="protein sequence ID" value="MFC5501816.1"/>
    <property type="molecule type" value="Genomic_DNA"/>
</dbReference>
<dbReference type="RefSeq" id="WP_386739447.1">
    <property type="nucleotide sequence ID" value="NZ_JBHSMG010000001.1"/>
</dbReference>